<reference evidence="3" key="1">
    <citation type="journal article" date="2019" name="Int. J. Syst. Evol. Microbiol.">
        <title>The Global Catalogue of Microorganisms (GCM) 10K type strain sequencing project: providing services to taxonomists for standard genome sequencing and annotation.</title>
        <authorList>
            <consortium name="The Broad Institute Genomics Platform"/>
            <consortium name="The Broad Institute Genome Sequencing Center for Infectious Disease"/>
            <person name="Wu L."/>
            <person name="Ma J."/>
        </authorList>
    </citation>
    <scope>NUCLEOTIDE SEQUENCE [LARGE SCALE GENOMIC DNA]</scope>
    <source>
        <strain evidence="3">CGMCC 1.12942</strain>
    </source>
</reference>
<dbReference type="PANTHER" id="PTHR33594:SF1">
    <property type="entry name" value="HD_PDEASE DOMAIN-CONTAINING PROTEIN"/>
    <property type="match status" value="1"/>
</dbReference>
<dbReference type="SUPFAM" id="SSF109604">
    <property type="entry name" value="HD-domain/PDEase-like"/>
    <property type="match status" value="1"/>
</dbReference>
<dbReference type="EMBL" id="JBHTBW010000006">
    <property type="protein sequence ID" value="MFC7440232.1"/>
    <property type="molecule type" value="Genomic_DNA"/>
</dbReference>
<dbReference type="PROSITE" id="PS51831">
    <property type="entry name" value="HD"/>
    <property type="match status" value="1"/>
</dbReference>
<evidence type="ECO:0000313" key="2">
    <source>
        <dbReference type="EMBL" id="MFC7440232.1"/>
    </source>
</evidence>
<dbReference type="Pfam" id="PF01966">
    <property type="entry name" value="HD"/>
    <property type="match status" value="1"/>
</dbReference>
<organism evidence="2 3">
    <name type="scientific">Laceyella putida</name>
    <dbReference type="NCBI Taxonomy" id="110101"/>
    <lineage>
        <taxon>Bacteria</taxon>
        <taxon>Bacillati</taxon>
        <taxon>Bacillota</taxon>
        <taxon>Bacilli</taxon>
        <taxon>Bacillales</taxon>
        <taxon>Thermoactinomycetaceae</taxon>
        <taxon>Laceyella</taxon>
    </lineage>
</organism>
<proteinExistence type="predicted"/>
<comment type="caution">
    <text evidence="2">The sequence shown here is derived from an EMBL/GenBank/DDBJ whole genome shotgun (WGS) entry which is preliminary data.</text>
</comment>
<dbReference type="Proteomes" id="UP001596500">
    <property type="component" value="Unassembled WGS sequence"/>
</dbReference>
<gene>
    <name evidence="2" type="ORF">ACFQNG_03510</name>
</gene>
<dbReference type="PANTHER" id="PTHR33594">
    <property type="entry name" value="SUPERFAMILY HYDROLASE, PUTATIVE (AFU_ORTHOLOGUE AFUA_1G03035)-RELATED"/>
    <property type="match status" value="1"/>
</dbReference>
<dbReference type="Gene3D" id="1.10.472.50">
    <property type="entry name" value="HD-domain/PDEase-like"/>
    <property type="match status" value="1"/>
</dbReference>
<protein>
    <submittedName>
        <fullName evidence="2">HD domain-containing protein</fullName>
    </submittedName>
</protein>
<dbReference type="RefSeq" id="WP_379863453.1">
    <property type="nucleotide sequence ID" value="NZ_JBHTBW010000006.1"/>
</dbReference>
<dbReference type="InterPro" id="IPR006674">
    <property type="entry name" value="HD_domain"/>
</dbReference>
<accession>A0ABW2RGX0</accession>
<dbReference type="SMART" id="SM00471">
    <property type="entry name" value="HDc"/>
    <property type="match status" value="1"/>
</dbReference>
<name>A0ABW2RGX0_9BACL</name>
<evidence type="ECO:0000259" key="1">
    <source>
        <dbReference type="PROSITE" id="PS51831"/>
    </source>
</evidence>
<sequence length="222" mass="25185">MNQQTVVEKTVIYVKKTLQQQEGSHDWFHIERVWKNAVKIGLAEQADMFVVELAALLHDIADHKFHGGDETMGPRVAREWLTELGVDREVVQHVSQIIADLSFKGAHTQTVMKTKEGMVVQDADRLDAIGAIGIARAFAYGGYKGQALYDPEIPPTLHASFAEYKQAKSTSVNHFYEKLLLLKDRMNTEAGRKMAAERHAFMEQFLERLQAECGVTFERPER</sequence>
<dbReference type="Gene3D" id="1.20.58.1910">
    <property type="match status" value="1"/>
</dbReference>
<dbReference type="CDD" id="cd00077">
    <property type="entry name" value="HDc"/>
    <property type="match status" value="1"/>
</dbReference>
<evidence type="ECO:0000313" key="3">
    <source>
        <dbReference type="Proteomes" id="UP001596500"/>
    </source>
</evidence>
<keyword evidence="3" id="KW-1185">Reference proteome</keyword>
<dbReference type="InterPro" id="IPR003607">
    <property type="entry name" value="HD/PDEase_dom"/>
</dbReference>
<feature type="domain" description="HD" evidence="1">
    <location>
        <begin position="26"/>
        <end position="129"/>
    </location>
</feature>